<accession>A0A2A4HYP8</accession>
<evidence type="ECO:0000313" key="2">
    <source>
        <dbReference type="Proteomes" id="UP000218784"/>
    </source>
</evidence>
<keyword evidence="2" id="KW-1185">Reference proteome</keyword>
<dbReference type="InterPro" id="IPR021146">
    <property type="entry name" value="Phage_gp6-like_head-tail"/>
</dbReference>
<dbReference type="NCBIfam" id="TIGR01560">
    <property type="entry name" value="put_DNA_pack"/>
    <property type="match status" value="1"/>
</dbReference>
<dbReference type="AlphaFoldDB" id="A0A2A4HYP8"/>
<dbReference type="InterPro" id="IPR006450">
    <property type="entry name" value="Phage_HK97_gp6-like"/>
</dbReference>
<dbReference type="NCBIfam" id="TIGR02215">
    <property type="entry name" value="phage_chp_gp8"/>
    <property type="match status" value="1"/>
</dbReference>
<dbReference type="Gene3D" id="1.10.3230.30">
    <property type="entry name" value="Phage gp6-like head-tail connector protein"/>
    <property type="match status" value="1"/>
</dbReference>
<dbReference type="Proteomes" id="UP000218784">
    <property type="component" value="Unassembled WGS sequence"/>
</dbReference>
<dbReference type="CDD" id="cd08054">
    <property type="entry name" value="gp6"/>
    <property type="match status" value="1"/>
</dbReference>
<evidence type="ECO:0008006" key="3">
    <source>
        <dbReference type="Google" id="ProtNLM"/>
    </source>
</evidence>
<organism evidence="1 2">
    <name type="scientific">Sphingomonas ginsenosidimutans</name>
    <dbReference type="NCBI Taxonomy" id="862134"/>
    <lineage>
        <taxon>Bacteria</taxon>
        <taxon>Pseudomonadati</taxon>
        <taxon>Pseudomonadota</taxon>
        <taxon>Alphaproteobacteria</taxon>
        <taxon>Sphingomonadales</taxon>
        <taxon>Sphingomonadaceae</taxon>
        <taxon>Sphingomonas</taxon>
    </lineage>
</organism>
<dbReference type="EMBL" id="NWVD01000002">
    <property type="protein sequence ID" value="PCG09656.1"/>
    <property type="molecule type" value="Genomic_DNA"/>
</dbReference>
<reference evidence="1 2" key="1">
    <citation type="submission" date="2017-09" db="EMBL/GenBank/DDBJ databases">
        <title>Sphingomonas ginsenosidimutans KACC 14949, whole genome shotgun sequence.</title>
        <authorList>
            <person name="Feng G."/>
            <person name="Zhu H."/>
        </authorList>
    </citation>
    <scope>NUCLEOTIDE SEQUENCE [LARGE SCALE GENOMIC DNA]</scope>
    <source>
        <strain evidence="1 2">KACC 14949</strain>
    </source>
</reference>
<dbReference type="RefSeq" id="WP_096611277.1">
    <property type="nucleotide sequence ID" value="NZ_NWVD01000002.1"/>
</dbReference>
<proteinExistence type="predicted"/>
<dbReference type="InterPro" id="IPR011738">
    <property type="entry name" value="Phage_CHP"/>
</dbReference>
<dbReference type="Pfam" id="PF05135">
    <property type="entry name" value="Phage_connect_1"/>
    <property type="match status" value="1"/>
</dbReference>
<evidence type="ECO:0000313" key="1">
    <source>
        <dbReference type="EMBL" id="PCG09656.1"/>
    </source>
</evidence>
<name>A0A2A4HYP8_9SPHN</name>
<sequence length="186" mass="19802">MRIVVVTPPAPVVTLAEAKAHLRVTGTAEDTLIEGMVAAATQHLDGPAGWLGRALGVQELEARLDLSCHPSLIRLSFPPITSVTSVTYLDANRAPIVADPATYELIGEDVIAIGAPAWANAYSGREALRVRFVAGYAVLPAPIRVAILLMVGDLYAHRETTSPVATTSIPISVTVQALLEPFRVYR</sequence>
<protein>
    <recommendedName>
        <fullName evidence="3">Phage gp6-like head-tail connector protein</fullName>
    </recommendedName>
</protein>
<gene>
    <name evidence="1" type="ORF">COA17_07295</name>
</gene>
<comment type="caution">
    <text evidence="1">The sequence shown here is derived from an EMBL/GenBank/DDBJ whole genome shotgun (WGS) entry which is preliminary data.</text>
</comment>